<sequence>MDVLLGDECQDITHEEESVLLQMNDTSSPLRKTVVETTAGTDGPMARKLIVYDLNDSQDSSQDADEDNARDKFRTER</sequence>
<dbReference type="EMBL" id="CAJPIZ010052942">
    <property type="protein sequence ID" value="CAG2123002.1"/>
    <property type="molecule type" value="Genomic_DNA"/>
</dbReference>
<gene>
    <name evidence="2" type="ORF">OSB1V03_LOCUS22947</name>
</gene>
<keyword evidence="3" id="KW-1185">Reference proteome</keyword>
<dbReference type="AlphaFoldDB" id="A0A7R9LZA4"/>
<feature type="compositionally biased region" description="Basic and acidic residues" evidence="1">
    <location>
        <begin position="67"/>
        <end position="77"/>
    </location>
</feature>
<accession>A0A7R9LZA4</accession>
<feature type="non-terminal residue" evidence="2">
    <location>
        <position position="77"/>
    </location>
</feature>
<protein>
    <submittedName>
        <fullName evidence="2">Uncharacterized protein</fullName>
    </submittedName>
</protein>
<dbReference type="Proteomes" id="UP000759131">
    <property type="component" value="Unassembled WGS sequence"/>
</dbReference>
<organism evidence="2">
    <name type="scientific">Medioppia subpectinata</name>
    <dbReference type="NCBI Taxonomy" id="1979941"/>
    <lineage>
        <taxon>Eukaryota</taxon>
        <taxon>Metazoa</taxon>
        <taxon>Ecdysozoa</taxon>
        <taxon>Arthropoda</taxon>
        <taxon>Chelicerata</taxon>
        <taxon>Arachnida</taxon>
        <taxon>Acari</taxon>
        <taxon>Acariformes</taxon>
        <taxon>Sarcoptiformes</taxon>
        <taxon>Oribatida</taxon>
        <taxon>Brachypylina</taxon>
        <taxon>Oppioidea</taxon>
        <taxon>Oppiidae</taxon>
        <taxon>Medioppia</taxon>
    </lineage>
</organism>
<evidence type="ECO:0000313" key="2">
    <source>
        <dbReference type="EMBL" id="CAD7650626.1"/>
    </source>
</evidence>
<dbReference type="EMBL" id="OC907517">
    <property type="protein sequence ID" value="CAD7650626.1"/>
    <property type="molecule type" value="Genomic_DNA"/>
</dbReference>
<evidence type="ECO:0000313" key="3">
    <source>
        <dbReference type="Proteomes" id="UP000759131"/>
    </source>
</evidence>
<reference evidence="2" key="1">
    <citation type="submission" date="2020-11" db="EMBL/GenBank/DDBJ databases">
        <authorList>
            <person name="Tran Van P."/>
        </authorList>
    </citation>
    <scope>NUCLEOTIDE SEQUENCE</scope>
</reference>
<name>A0A7R9LZA4_9ACAR</name>
<evidence type="ECO:0000256" key="1">
    <source>
        <dbReference type="SAM" id="MobiDB-lite"/>
    </source>
</evidence>
<feature type="region of interest" description="Disordered" evidence="1">
    <location>
        <begin position="54"/>
        <end position="77"/>
    </location>
</feature>
<proteinExistence type="predicted"/>